<dbReference type="KEGG" id="hhc:M911_11325"/>
<dbReference type="PATRIC" id="fig|1354791.3.peg.2712"/>
<dbReference type="OrthoDB" id="9809404at2"/>
<dbReference type="GO" id="GO:0032259">
    <property type="term" value="P:methylation"/>
    <property type="evidence" value="ECO:0007669"/>
    <property type="project" value="UniProtKB-KW"/>
</dbReference>
<keyword evidence="4" id="KW-0949">S-adenosyl-L-methionine</keyword>
<keyword evidence="7" id="KW-1185">Reference proteome</keyword>
<evidence type="ECO:0000313" key="7">
    <source>
        <dbReference type="Proteomes" id="UP000019442"/>
    </source>
</evidence>
<feature type="domain" description="S-adenosylmethionine-dependent methyltransferase" evidence="5">
    <location>
        <begin position="109"/>
        <end position="270"/>
    </location>
</feature>
<evidence type="ECO:0000256" key="2">
    <source>
        <dbReference type="ARBA" id="ARBA00022603"/>
    </source>
</evidence>
<accession>W8L746</accession>
<protein>
    <submittedName>
        <fullName evidence="6">Oxidoreductase</fullName>
    </submittedName>
</protein>
<dbReference type="CDD" id="cd02440">
    <property type="entry name" value="AdoMet_MTases"/>
    <property type="match status" value="1"/>
</dbReference>
<name>W8L746_9GAMM</name>
<dbReference type="Pfam" id="PF10672">
    <property type="entry name" value="Methyltrans_SAM"/>
    <property type="match status" value="1"/>
</dbReference>
<dbReference type="PANTHER" id="PTHR43042">
    <property type="entry name" value="SAM-DEPENDENT METHYLTRANSFERASE"/>
    <property type="match status" value="1"/>
</dbReference>
<keyword evidence="3" id="KW-0808">Transferase</keyword>
<dbReference type="InterPro" id="IPR019614">
    <property type="entry name" value="SAM-dep_methyl-trfase"/>
</dbReference>
<gene>
    <name evidence="6" type="ORF">M911_11325</name>
</gene>
<dbReference type="AlphaFoldDB" id="W8L746"/>
<dbReference type="RefSeq" id="WP_025282131.1">
    <property type="nucleotide sequence ID" value="NZ_CP007268.1"/>
</dbReference>
<evidence type="ECO:0000256" key="4">
    <source>
        <dbReference type="ARBA" id="ARBA00022691"/>
    </source>
</evidence>
<dbReference type="HOGENOM" id="CLU_014042_1_1_6"/>
<keyword evidence="1" id="KW-0698">rRNA processing</keyword>
<organism evidence="6 7">
    <name type="scientific">Ectothiorhodospira haloalkaliphila</name>
    <dbReference type="NCBI Taxonomy" id="421628"/>
    <lineage>
        <taxon>Bacteria</taxon>
        <taxon>Pseudomonadati</taxon>
        <taxon>Pseudomonadota</taxon>
        <taxon>Gammaproteobacteria</taxon>
        <taxon>Chromatiales</taxon>
        <taxon>Ectothiorhodospiraceae</taxon>
        <taxon>Ectothiorhodospira</taxon>
    </lineage>
</organism>
<proteinExistence type="predicted"/>
<dbReference type="Proteomes" id="UP000019442">
    <property type="component" value="Chromosome"/>
</dbReference>
<dbReference type="InterPro" id="IPR029063">
    <property type="entry name" value="SAM-dependent_MTases_sf"/>
</dbReference>
<dbReference type="GO" id="GO:0006364">
    <property type="term" value="P:rRNA processing"/>
    <property type="evidence" value="ECO:0007669"/>
    <property type="project" value="UniProtKB-KW"/>
</dbReference>
<reference evidence="6 7" key="1">
    <citation type="journal article" date="2014" name="J Genomics">
        <title>Draft Genome Sequence of the Extremely Halophilic Phototrophic Purple Sulfur Bacterium Halorhodospira halochloris.</title>
        <authorList>
            <person name="Singh K.S."/>
            <person name="Kirksey J."/>
            <person name="Hoff W.D."/>
            <person name="Deole R."/>
        </authorList>
    </citation>
    <scope>NUCLEOTIDE SEQUENCE [LARGE SCALE GENOMIC DNA]</scope>
    <source>
        <strain evidence="6 7">A</strain>
    </source>
</reference>
<dbReference type="SUPFAM" id="SSF53335">
    <property type="entry name" value="S-adenosyl-L-methionine-dependent methyltransferases"/>
    <property type="match status" value="1"/>
</dbReference>
<reference evidence="7" key="2">
    <citation type="submission" date="2014-02" db="EMBL/GenBank/DDBJ databases">
        <title>Draft Genome Sequence of extremely halophilic bacteria Halorhodospira halochloris.</title>
        <authorList>
            <person name="Singh K.S."/>
        </authorList>
    </citation>
    <scope>NUCLEOTIDE SEQUENCE [LARGE SCALE GENOMIC DNA]</scope>
    <source>
        <strain evidence="7">A</strain>
    </source>
</reference>
<dbReference type="Gene3D" id="3.40.50.150">
    <property type="entry name" value="Vaccinia Virus protein VP39"/>
    <property type="match status" value="1"/>
</dbReference>
<evidence type="ECO:0000313" key="6">
    <source>
        <dbReference type="EMBL" id="AHK79655.1"/>
    </source>
</evidence>
<dbReference type="EMBL" id="CP007268">
    <property type="protein sequence ID" value="AHK79655.1"/>
    <property type="molecule type" value="Genomic_DNA"/>
</dbReference>
<evidence type="ECO:0000259" key="5">
    <source>
        <dbReference type="Pfam" id="PF10672"/>
    </source>
</evidence>
<dbReference type="Gene3D" id="3.30.750.80">
    <property type="entry name" value="RNA methyltransferase domain (HRMD) like"/>
    <property type="match status" value="1"/>
</dbReference>
<evidence type="ECO:0000256" key="1">
    <source>
        <dbReference type="ARBA" id="ARBA00022552"/>
    </source>
</evidence>
<sequence length="314" mass="36638">MNNAFTNRLNKNLRHWSKWARRRGIECFRVYDRDIPECPVAIDVYAGVPHVHVYETRWEADDAEYGAWLRQVRDQVAETFQVDPTRLAMKVRRRQKGQAQYEKTGLEGQEMIVHEDGLAFSVNLHAYLDTGLFLDHRQTRAMVRERSRGKRFLNLFAYTGSFTAHAAAGGASESLTLDMSRTYQDWSRRNLELNHIDPTRHRLEQVDVMQWMEAAPTLGPRYDLIVLDPPSFSNSKRMDATLDVQRDHPWMINRCLGLLSPGGELFFSNNRRGFRLYEDELAPCEAREITAQTVPEDFRRSRPHRCWLITRPSA</sequence>
<dbReference type="PANTHER" id="PTHR43042:SF3">
    <property type="entry name" value="RIBOSOMAL RNA LARGE SUBUNIT METHYLTRANSFERASE YWBD-RELATED"/>
    <property type="match status" value="1"/>
</dbReference>
<dbReference type="GO" id="GO:0008168">
    <property type="term" value="F:methyltransferase activity"/>
    <property type="evidence" value="ECO:0007669"/>
    <property type="project" value="UniProtKB-KW"/>
</dbReference>
<evidence type="ECO:0000256" key="3">
    <source>
        <dbReference type="ARBA" id="ARBA00022679"/>
    </source>
</evidence>
<keyword evidence="2" id="KW-0489">Methyltransferase</keyword>